<proteinExistence type="predicted"/>
<dbReference type="EMBL" id="GGEC01090191">
    <property type="protein sequence ID" value="MBX70675.1"/>
    <property type="molecule type" value="Transcribed_RNA"/>
</dbReference>
<accession>A0A2P2QUN9</accession>
<protein>
    <submittedName>
        <fullName evidence="1">Uncharacterized protein</fullName>
    </submittedName>
</protein>
<organism evidence="1">
    <name type="scientific">Rhizophora mucronata</name>
    <name type="common">Asiatic mangrove</name>
    <dbReference type="NCBI Taxonomy" id="61149"/>
    <lineage>
        <taxon>Eukaryota</taxon>
        <taxon>Viridiplantae</taxon>
        <taxon>Streptophyta</taxon>
        <taxon>Embryophyta</taxon>
        <taxon>Tracheophyta</taxon>
        <taxon>Spermatophyta</taxon>
        <taxon>Magnoliopsida</taxon>
        <taxon>eudicotyledons</taxon>
        <taxon>Gunneridae</taxon>
        <taxon>Pentapetalae</taxon>
        <taxon>rosids</taxon>
        <taxon>fabids</taxon>
        <taxon>Malpighiales</taxon>
        <taxon>Rhizophoraceae</taxon>
        <taxon>Rhizophora</taxon>
    </lineage>
</organism>
<reference evidence="1" key="1">
    <citation type="submission" date="2018-02" db="EMBL/GenBank/DDBJ databases">
        <title>Rhizophora mucronata_Transcriptome.</title>
        <authorList>
            <person name="Meera S.P."/>
            <person name="Sreeshan A."/>
            <person name="Augustine A."/>
        </authorList>
    </citation>
    <scope>NUCLEOTIDE SEQUENCE</scope>
    <source>
        <tissue evidence="1">Leaf</tissue>
    </source>
</reference>
<dbReference type="AlphaFoldDB" id="A0A2P2QUN9"/>
<evidence type="ECO:0000313" key="1">
    <source>
        <dbReference type="EMBL" id="MBX70675.1"/>
    </source>
</evidence>
<name>A0A2P2QUN9_RHIMU</name>
<sequence>MEIGFDEGLICLYLLRTWRRS</sequence>